<keyword evidence="1" id="KW-0479">Metal-binding</keyword>
<accession>A0AAV1TM32</accession>
<gene>
    <name evidence="3" type="ORF">PM001_LOCUS8586</name>
</gene>
<dbReference type="PROSITE" id="PS50158">
    <property type="entry name" value="ZF_CCHC"/>
    <property type="match status" value="1"/>
</dbReference>
<protein>
    <recommendedName>
        <fullName evidence="2">CCHC-type domain-containing protein</fullName>
    </recommendedName>
</protein>
<evidence type="ECO:0000259" key="2">
    <source>
        <dbReference type="PROSITE" id="PS50158"/>
    </source>
</evidence>
<feature type="domain" description="CCHC-type" evidence="2">
    <location>
        <begin position="207"/>
        <end position="219"/>
    </location>
</feature>
<dbReference type="GO" id="GO:0008270">
    <property type="term" value="F:zinc ion binding"/>
    <property type="evidence" value="ECO:0007669"/>
    <property type="project" value="UniProtKB-KW"/>
</dbReference>
<dbReference type="Pfam" id="PF00098">
    <property type="entry name" value="zf-CCHC"/>
    <property type="match status" value="1"/>
</dbReference>
<sequence>MTRKRFEVLLGSGNYFRWECNLRMTLERNGLLLHVQVTKKEKEMTDAWLSNDAKALGIIAQGIKFQHQTKIRWATTDMHAWDILRDFYNRITLHNRVEMTRRLHEFKMKNASTMSKHLDDFDELGVGPQTLVEPVDDSRQLVVLLSILPMDYELISSIVANSKYIKETMEKTFSVSSNGRRFKGGQGNGRKGDNLRKINAGIKGKYFKCGQVGHYKRDCLTRSNGEEEGAVFAAGLDGRRIMMVEVMHIPGLDKRLLSVGKLAGRGMRFKFQSSSCVIWSAKRAIASDKKISKARFLNCEQEEGRLMEYAGAEIEWELWHARLENPERSGVTRHSALRVVCRR</sequence>
<name>A0AAV1TM32_9STRA</name>
<dbReference type="Proteomes" id="UP001162060">
    <property type="component" value="Unassembled WGS sequence"/>
</dbReference>
<dbReference type="Pfam" id="PF14223">
    <property type="entry name" value="Retrotran_gag_2"/>
    <property type="match status" value="1"/>
</dbReference>
<dbReference type="AlphaFoldDB" id="A0AAV1TM32"/>
<proteinExistence type="predicted"/>
<organism evidence="3 4">
    <name type="scientific">Peronospora matthiolae</name>
    <dbReference type="NCBI Taxonomy" id="2874970"/>
    <lineage>
        <taxon>Eukaryota</taxon>
        <taxon>Sar</taxon>
        <taxon>Stramenopiles</taxon>
        <taxon>Oomycota</taxon>
        <taxon>Peronosporomycetes</taxon>
        <taxon>Peronosporales</taxon>
        <taxon>Peronosporaceae</taxon>
        <taxon>Peronospora</taxon>
    </lineage>
</organism>
<dbReference type="GO" id="GO:0003676">
    <property type="term" value="F:nucleic acid binding"/>
    <property type="evidence" value="ECO:0007669"/>
    <property type="project" value="InterPro"/>
</dbReference>
<evidence type="ECO:0000313" key="4">
    <source>
        <dbReference type="Proteomes" id="UP001162060"/>
    </source>
</evidence>
<keyword evidence="1" id="KW-0862">Zinc</keyword>
<dbReference type="InterPro" id="IPR001878">
    <property type="entry name" value="Znf_CCHC"/>
</dbReference>
<keyword evidence="1" id="KW-0863">Zinc-finger</keyword>
<reference evidence="3" key="1">
    <citation type="submission" date="2024-01" db="EMBL/GenBank/DDBJ databases">
        <authorList>
            <person name="Webb A."/>
        </authorList>
    </citation>
    <scope>NUCLEOTIDE SEQUENCE</scope>
    <source>
        <strain evidence="3">Pm1</strain>
    </source>
</reference>
<evidence type="ECO:0000256" key="1">
    <source>
        <dbReference type="PROSITE-ProRule" id="PRU00047"/>
    </source>
</evidence>
<evidence type="ECO:0000313" key="3">
    <source>
        <dbReference type="EMBL" id="CAK7923436.1"/>
    </source>
</evidence>
<comment type="caution">
    <text evidence="3">The sequence shown here is derived from an EMBL/GenBank/DDBJ whole genome shotgun (WGS) entry which is preliminary data.</text>
</comment>
<dbReference type="EMBL" id="CAKLBY020000069">
    <property type="protein sequence ID" value="CAK7923436.1"/>
    <property type="molecule type" value="Genomic_DNA"/>
</dbReference>